<sequence>MPASRLVRPTAGSASAATPTSCAPRRSSNKRLLSSVTVVWRLTVFSALHGSARVGRGLYGTFWLYIPDDHSSRLLTI</sequence>
<feature type="compositionally biased region" description="Low complexity" evidence="1">
    <location>
        <begin position="9"/>
        <end position="24"/>
    </location>
</feature>
<reference evidence="2" key="2">
    <citation type="submission" date="2023-05" db="EMBL/GenBank/DDBJ databases">
        <authorList>
            <consortium name="Lawrence Berkeley National Laboratory"/>
            <person name="Steindorff A."/>
            <person name="Hensen N."/>
            <person name="Bonometti L."/>
            <person name="Westerberg I."/>
            <person name="Brannstrom I.O."/>
            <person name="Guillou S."/>
            <person name="Cros-Aarteil S."/>
            <person name="Calhoun S."/>
            <person name="Haridas S."/>
            <person name="Kuo A."/>
            <person name="Mondo S."/>
            <person name="Pangilinan J."/>
            <person name="Riley R."/>
            <person name="Labutti K."/>
            <person name="Andreopoulos B."/>
            <person name="Lipzen A."/>
            <person name="Chen C."/>
            <person name="Yanf M."/>
            <person name="Daum C."/>
            <person name="Ng V."/>
            <person name="Clum A."/>
            <person name="Ohm R."/>
            <person name="Martin F."/>
            <person name="Silar P."/>
            <person name="Natvig D."/>
            <person name="Lalanne C."/>
            <person name="Gautier V."/>
            <person name="Ament-Velasquez S.L."/>
            <person name="Kruys A."/>
            <person name="Hutchinson M.I."/>
            <person name="Powell A.J."/>
            <person name="Barry K."/>
            <person name="Miller A.N."/>
            <person name="Grigoriev I.V."/>
            <person name="Debuchy R."/>
            <person name="Gladieux P."/>
            <person name="Thoren M.H."/>
            <person name="Johannesson H."/>
        </authorList>
    </citation>
    <scope>NUCLEOTIDE SEQUENCE</scope>
    <source>
        <strain evidence="2">CBS 731.68</strain>
    </source>
</reference>
<dbReference type="GeneID" id="87826702"/>
<dbReference type="Proteomes" id="UP001302602">
    <property type="component" value="Unassembled WGS sequence"/>
</dbReference>
<organism evidence="2 3">
    <name type="scientific">Parathielavia appendiculata</name>
    <dbReference type="NCBI Taxonomy" id="2587402"/>
    <lineage>
        <taxon>Eukaryota</taxon>
        <taxon>Fungi</taxon>
        <taxon>Dikarya</taxon>
        <taxon>Ascomycota</taxon>
        <taxon>Pezizomycotina</taxon>
        <taxon>Sordariomycetes</taxon>
        <taxon>Sordariomycetidae</taxon>
        <taxon>Sordariales</taxon>
        <taxon>Chaetomiaceae</taxon>
        <taxon>Parathielavia</taxon>
    </lineage>
</organism>
<evidence type="ECO:0000313" key="3">
    <source>
        <dbReference type="Proteomes" id="UP001302602"/>
    </source>
</evidence>
<dbReference type="EMBL" id="MU853225">
    <property type="protein sequence ID" value="KAK4126341.1"/>
    <property type="molecule type" value="Genomic_DNA"/>
</dbReference>
<proteinExistence type="predicted"/>
<dbReference type="AlphaFoldDB" id="A0AAN6U5R7"/>
<gene>
    <name evidence="2" type="ORF">N657DRAFT_592682</name>
</gene>
<evidence type="ECO:0000256" key="1">
    <source>
        <dbReference type="SAM" id="MobiDB-lite"/>
    </source>
</evidence>
<comment type="caution">
    <text evidence="2">The sequence shown here is derived from an EMBL/GenBank/DDBJ whole genome shotgun (WGS) entry which is preliminary data.</text>
</comment>
<feature type="region of interest" description="Disordered" evidence="1">
    <location>
        <begin position="1"/>
        <end position="26"/>
    </location>
</feature>
<reference evidence="2" key="1">
    <citation type="journal article" date="2023" name="Mol. Phylogenet. Evol.">
        <title>Genome-scale phylogeny and comparative genomics of the fungal order Sordariales.</title>
        <authorList>
            <person name="Hensen N."/>
            <person name="Bonometti L."/>
            <person name="Westerberg I."/>
            <person name="Brannstrom I.O."/>
            <person name="Guillou S."/>
            <person name="Cros-Aarteil S."/>
            <person name="Calhoun S."/>
            <person name="Haridas S."/>
            <person name="Kuo A."/>
            <person name="Mondo S."/>
            <person name="Pangilinan J."/>
            <person name="Riley R."/>
            <person name="LaButti K."/>
            <person name="Andreopoulos B."/>
            <person name="Lipzen A."/>
            <person name="Chen C."/>
            <person name="Yan M."/>
            <person name="Daum C."/>
            <person name="Ng V."/>
            <person name="Clum A."/>
            <person name="Steindorff A."/>
            <person name="Ohm R.A."/>
            <person name="Martin F."/>
            <person name="Silar P."/>
            <person name="Natvig D.O."/>
            <person name="Lalanne C."/>
            <person name="Gautier V."/>
            <person name="Ament-Velasquez S.L."/>
            <person name="Kruys A."/>
            <person name="Hutchinson M.I."/>
            <person name="Powell A.J."/>
            <person name="Barry K."/>
            <person name="Miller A.N."/>
            <person name="Grigoriev I.V."/>
            <person name="Debuchy R."/>
            <person name="Gladieux P."/>
            <person name="Hiltunen Thoren M."/>
            <person name="Johannesson H."/>
        </authorList>
    </citation>
    <scope>NUCLEOTIDE SEQUENCE</scope>
    <source>
        <strain evidence="2">CBS 731.68</strain>
    </source>
</reference>
<dbReference type="RefSeq" id="XP_062650112.1">
    <property type="nucleotide sequence ID" value="XM_062789932.1"/>
</dbReference>
<name>A0AAN6U5R7_9PEZI</name>
<accession>A0AAN6U5R7</accession>
<protein>
    <submittedName>
        <fullName evidence="2">Uncharacterized protein</fullName>
    </submittedName>
</protein>
<keyword evidence="3" id="KW-1185">Reference proteome</keyword>
<evidence type="ECO:0000313" key="2">
    <source>
        <dbReference type="EMBL" id="KAK4126341.1"/>
    </source>
</evidence>